<gene>
    <name evidence="1" type="ORF">HICCMSTLAB_LOCUS9979</name>
</gene>
<dbReference type="OrthoDB" id="5953030at2759"/>
<accession>A0A8J2HLN0</accession>
<proteinExistence type="predicted"/>
<reference evidence="1" key="1">
    <citation type="submission" date="2021-04" db="EMBL/GenBank/DDBJ databases">
        <authorList>
            <person name="Chebbi M.A.C M."/>
        </authorList>
    </citation>
    <scope>NUCLEOTIDE SEQUENCE</scope>
</reference>
<dbReference type="EMBL" id="CAJNRD030001122">
    <property type="protein sequence ID" value="CAG5100906.1"/>
    <property type="molecule type" value="Genomic_DNA"/>
</dbReference>
<protein>
    <submittedName>
        <fullName evidence="1">Uncharacterized protein</fullName>
    </submittedName>
</protein>
<keyword evidence="2" id="KW-1185">Reference proteome</keyword>
<comment type="caution">
    <text evidence="1">The sequence shown here is derived from an EMBL/GenBank/DDBJ whole genome shotgun (WGS) entry which is preliminary data.</text>
</comment>
<evidence type="ECO:0000313" key="2">
    <source>
        <dbReference type="Proteomes" id="UP000786811"/>
    </source>
</evidence>
<dbReference type="Proteomes" id="UP000786811">
    <property type="component" value="Unassembled WGS sequence"/>
</dbReference>
<sequence>MIIRSNRLATKKNNVNFKIPSFTTTHYKDTIVITAIRLWQELPSDIVNASSLEVFKNKIFDYLFNLDV</sequence>
<organism evidence="1 2">
    <name type="scientific">Cotesia congregata</name>
    <name type="common">Parasitoid wasp</name>
    <name type="synonym">Apanteles congregatus</name>
    <dbReference type="NCBI Taxonomy" id="51543"/>
    <lineage>
        <taxon>Eukaryota</taxon>
        <taxon>Metazoa</taxon>
        <taxon>Ecdysozoa</taxon>
        <taxon>Arthropoda</taxon>
        <taxon>Hexapoda</taxon>
        <taxon>Insecta</taxon>
        <taxon>Pterygota</taxon>
        <taxon>Neoptera</taxon>
        <taxon>Endopterygota</taxon>
        <taxon>Hymenoptera</taxon>
        <taxon>Apocrita</taxon>
        <taxon>Ichneumonoidea</taxon>
        <taxon>Braconidae</taxon>
        <taxon>Microgastrinae</taxon>
        <taxon>Cotesia</taxon>
    </lineage>
</organism>
<name>A0A8J2HLN0_COTCN</name>
<evidence type="ECO:0000313" key="1">
    <source>
        <dbReference type="EMBL" id="CAG5100906.1"/>
    </source>
</evidence>
<dbReference type="AlphaFoldDB" id="A0A8J2HLN0"/>